<dbReference type="GO" id="GO:0046854">
    <property type="term" value="P:phosphatidylinositol phosphate biosynthetic process"/>
    <property type="evidence" value="ECO:0007669"/>
    <property type="project" value="InterPro"/>
</dbReference>
<keyword evidence="3 9" id="KW-1003">Cell membrane</keyword>
<feature type="binding site" evidence="10">
    <location>
        <position position="90"/>
    </location>
    <ligand>
        <name>Mg(2+)</name>
        <dbReference type="ChEBI" id="CHEBI:18420"/>
        <label>2</label>
    </ligand>
</feature>
<feature type="binding site" evidence="10">
    <location>
        <position position="88"/>
    </location>
    <ligand>
        <name>Mg(2+)</name>
        <dbReference type="ChEBI" id="CHEBI:18420"/>
        <label>1</label>
        <note>catalytic</note>
    </ligand>
</feature>
<evidence type="ECO:0000256" key="3">
    <source>
        <dbReference type="ARBA" id="ARBA00022475"/>
    </source>
</evidence>
<comment type="cofactor">
    <cofactor evidence="9 10">
        <name>Mg(2+)</name>
        <dbReference type="ChEBI" id="CHEBI:18420"/>
    </cofactor>
</comment>
<evidence type="ECO:0000256" key="1">
    <source>
        <dbReference type="ARBA" id="ARBA00001625"/>
    </source>
</evidence>
<feature type="binding site" evidence="9">
    <location>
        <begin position="90"/>
        <end position="93"/>
    </location>
    <ligand>
        <name>substrate</name>
    </ligand>
</feature>
<feature type="binding site" evidence="10">
    <location>
        <position position="213"/>
    </location>
    <ligand>
        <name>Mg(2+)</name>
        <dbReference type="ChEBI" id="CHEBI:18420"/>
        <label>1</label>
        <note>catalytic</note>
    </ligand>
</feature>
<feature type="binding site" evidence="10">
    <location>
        <position position="91"/>
    </location>
    <ligand>
        <name>Mg(2+)</name>
        <dbReference type="ChEBI" id="CHEBI:18420"/>
        <label>1</label>
        <note>catalytic</note>
    </ligand>
</feature>
<feature type="binding site" evidence="10">
    <location>
        <position position="68"/>
    </location>
    <ligand>
        <name>Mg(2+)</name>
        <dbReference type="ChEBI" id="CHEBI:18420"/>
        <label>1</label>
        <note>catalytic</note>
    </ligand>
</feature>
<feature type="binding site" evidence="9">
    <location>
        <position position="91"/>
    </location>
    <ligand>
        <name>Mg(2+)</name>
        <dbReference type="ChEBI" id="CHEBI:18420"/>
        <label>2</label>
    </ligand>
</feature>
<dbReference type="InterPro" id="IPR000760">
    <property type="entry name" value="Inositol_monophosphatase-like"/>
</dbReference>
<evidence type="ECO:0000256" key="5">
    <source>
        <dbReference type="ARBA" id="ARBA00022723"/>
    </source>
</evidence>
<dbReference type="GO" id="GO:0050427">
    <property type="term" value="P:3'-phosphoadenosine 5'-phosphosulfate metabolic process"/>
    <property type="evidence" value="ECO:0007669"/>
    <property type="project" value="TreeGrafter"/>
</dbReference>
<feature type="binding site" evidence="9">
    <location>
        <position position="213"/>
    </location>
    <ligand>
        <name>Mg(2+)</name>
        <dbReference type="ChEBI" id="CHEBI:18420"/>
        <label>2</label>
    </ligand>
</feature>
<evidence type="ECO:0000256" key="7">
    <source>
        <dbReference type="ARBA" id="ARBA00022842"/>
    </source>
</evidence>
<dbReference type="AlphaFoldDB" id="A0A3M8STB8"/>
<dbReference type="Gene3D" id="3.30.540.10">
    <property type="entry name" value="Fructose-1,6-Bisphosphatase, subunit A, domain 1"/>
    <property type="match status" value="1"/>
</dbReference>
<dbReference type="EC" id="3.1.3.7" evidence="9"/>
<feature type="binding site" evidence="9">
    <location>
        <position position="68"/>
    </location>
    <ligand>
        <name>Mg(2+)</name>
        <dbReference type="ChEBI" id="CHEBI:18420"/>
        <label>1</label>
    </ligand>
</feature>
<evidence type="ECO:0000313" key="11">
    <source>
        <dbReference type="EMBL" id="RNF84539.1"/>
    </source>
</evidence>
<dbReference type="HAMAP" id="MF_02095">
    <property type="entry name" value="CysQ"/>
    <property type="match status" value="1"/>
</dbReference>
<evidence type="ECO:0000256" key="4">
    <source>
        <dbReference type="ARBA" id="ARBA00022519"/>
    </source>
</evidence>
<accession>A0A3M8STB8</accession>
<dbReference type="InterPro" id="IPR050725">
    <property type="entry name" value="CysQ/Inositol_MonoPase"/>
</dbReference>
<dbReference type="SUPFAM" id="SSF56655">
    <property type="entry name" value="Carbohydrate phosphatase"/>
    <property type="match status" value="1"/>
</dbReference>
<dbReference type="Pfam" id="PF00459">
    <property type="entry name" value="Inositol_P"/>
    <property type="match status" value="1"/>
</dbReference>
<evidence type="ECO:0000256" key="2">
    <source>
        <dbReference type="ARBA" id="ARBA00005289"/>
    </source>
</evidence>
<dbReference type="CDD" id="cd01638">
    <property type="entry name" value="CysQ"/>
    <property type="match status" value="1"/>
</dbReference>
<comment type="caution">
    <text evidence="11">The sequence shown here is derived from an EMBL/GenBank/DDBJ whole genome shotgun (WGS) entry which is preliminary data.</text>
</comment>
<dbReference type="OrthoDB" id="9785695at2"/>
<dbReference type="InterPro" id="IPR006240">
    <property type="entry name" value="CysQ"/>
</dbReference>
<keyword evidence="4 9" id="KW-0997">Cell inner membrane</keyword>
<gene>
    <name evidence="9 11" type="primary">cysQ</name>
    <name evidence="11" type="ORF">EER27_07270</name>
</gene>
<evidence type="ECO:0000256" key="10">
    <source>
        <dbReference type="PIRSR" id="PIRSR600760-2"/>
    </source>
</evidence>
<reference evidence="11 12" key="1">
    <citation type="submission" date="2018-11" db="EMBL/GenBank/DDBJ databases">
        <title>Lysobacter cryohumiis sp. nov., isolated from soil in the Tianshan Mountains, Xinjiang, China.</title>
        <authorList>
            <person name="Luo Y."/>
            <person name="Sheng H."/>
        </authorList>
    </citation>
    <scope>NUCLEOTIDE SEQUENCE [LARGE SCALE GENOMIC DNA]</scope>
    <source>
        <strain evidence="11 12">ZS60</strain>
    </source>
</reference>
<feature type="binding site" evidence="9">
    <location>
        <position position="90"/>
    </location>
    <ligand>
        <name>Mg(2+)</name>
        <dbReference type="ChEBI" id="CHEBI:18420"/>
        <label>1</label>
    </ligand>
</feature>
<feature type="binding site" evidence="9">
    <location>
        <position position="68"/>
    </location>
    <ligand>
        <name>substrate</name>
    </ligand>
</feature>
<proteinExistence type="inferred from homology"/>
<sequence>MTITPELREGAIAIAQAASAAILAVYQSDFAVEHKDDRSPLTAADLAAHHCIVDGLAQLTPDIPVLSEESAEIAPEVRRQWTRLWLVDPLDGTREFVKRNGEFTVNLALIENGETIYGVVMAPVTGVLWHGGKGLGAFRRDAAGEQPLRVLEPAVSPLRVAASRSHRDARTEAFMQRMGEVEAIGLGSSLKFCRLAEGGMDVYPRFGPTSEWDTAAAQAVLEGAGGAVLDPQGRPFRYNQRDSILNGDFIALGDTSLPWREWLGA</sequence>
<dbReference type="GO" id="GO:0005886">
    <property type="term" value="C:plasma membrane"/>
    <property type="evidence" value="ECO:0007669"/>
    <property type="project" value="UniProtKB-SubCell"/>
</dbReference>
<dbReference type="InterPro" id="IPR020550">
    <property type="entry name" value="Inositol_monophosphatase_CS"/>
</dbReference>
<keyword evidence="8 9" id="KW-0472">Membrane</keyword>
<evidence type="ECO:0000256" key="8">
    <source>
        <dbReference type="ARBA" id="ARBA00023136"/>
    </source>
</evidence>
<name>A0A3M8STB8_9GAMM</name>
<comment type="similarity">
    <text evidence="2 9">Belongs to the inositol monophosphatase superfamily. CysQ family.</text>
</comment>
<keyword evidence="5 9" id="KW-0479">Metal-binding</keyword>
<comment type="catalytic activity">
    <reaction evidence="1 9">
        <text>adenosine 3',5'-bisphosphate + H2O = AMP + phosphate</text>
        <dbReference type="Rhea" id="RHEA:10040"/>
        <dbReference type="ChEBI" id="CHEBI:15377"/>
        <dbReference type="ChEBI" id="CHEBI:43474"/>
        <dbReference type="ChEBI" id="CHEBI:58343"/>
        <dbReference type="ChEBI" id="CHEBI:456215"/>
        <dbReference type="EC" id="3.1.3.7"/>
    </reaction>
</comment>
<feature type="binding site" evidence="9">
    <location>
        <position position="88"/>
    </location>
    <ligand>
        <name>Mg(2+)</name>
        <dbReference type="ChEBI" id="CHEBI:18420"/>
        <label>2</label>
    </ligand>
</feature>
<dbReference type="PROSITE" id="PS00629">
    <property type="entry name" value="IMP_1"/>
    <property type="match status" value="1"/>
</dbReference>
<keyword evidence="6 9" id="KW-0378">Hydrolase</keyword>
<evidence type="ECO:0000313" key="12">
    <source>
        <dbReference type="Proteomes" id="UP000267049"/>
    </source>
</evidence>
<dbReference type="Proteomes" id="UP000267049">
    <property type="component" value="Unassembled WGS sequence"/>
</dbReference>
<dbReference type="RefSeq" id="WP_123087768.1">
    <property type="nucleotide sequence ID" value="NZ_RIBS01000003.1"/>
</dbReference>
<dbReference type="InterPro" id="IPR020583">
    <property type="entry name" value="Inositol_monoP_metal-BS"/>
</dbReference>
<feature type="binding site" evidence="9">
    <location>
        <position position="88"/>
    </location>
    <ligand>
        <name>Mg(2+)</name>
        <dbReference type="ChEBI" id="CHEBI:18420"/>
        <label>1</label>
    </ligand>
</feature>
<comment type="subcellular location">
    <subcellularLocation>
        <location evidence="9">Cell inner membrane</location>
        <topology evidence="9">Peripheral membrane protein</topology>
        <orientation evidence="9">Cytoplasmic side</orientation>
    </subcellularLocation>
</comment>
<evidence type="ECO:0000256" key="6">
    <source>
        <dbReference type="ARBA" id="ARBA00022801"/>
    </source>
</evidence>
<dbReference type="PRINTS" id="PR00377">
    <property type="entry name" value="IMPHPHTASES"/>
</dbReference>
<dbReference type="NCBIfam" id="TIGR01331">
    <property type="entry name" value="bisphos_cysQ"/>
    <property type="match status" value="1"/>
</dbReference>
<dbReference type="FunFam" id="3.40.190.80:FF:000005">
    <property type="entry name" value="3'(2'),5'-bisphosphate nucleotidase CysQ"/>
    <property type="match status" value="1"/>
</dbReference>
<organism evidence="11 12">
    <name type="scientific">Montanilutibacter psychrotolerans</name>
    <dbReference type="NCBI Taxonomy" id="1327343"/>
    <lineage>
        <taxon>Bacteria</taxon>
        <taxon>Pseudomonadati</taxon>
        <taxon>Pseudomonadota</taxon>
        <taxon>Gammaproteobacteria</taxon>
        <taxon>Lysobacterales</taxon>
        <taxon>Lysobacteraceae</taxon>
        <taxon>Montanilutibacter</taxon>
    </lineage>
</organism>
<evidence type="ECO:0000256" key="9">
    <source>
        <dbReference type="HAMAP-Rule" id="MF_02095"/>
    </source>
</evidence>
<dbReference type="PANTHER" id="PTHR43028">
    <property type="entry name" value="3'(2'),5'-BISPHOSPHATE NUCLEOTIDASE 1"/>
    <property type="match status" value="1"/>
</dbReference>
<dbReference type="Gene3D" id="3.40.190.80">
    <property type="match status" value="1"/>
</dbReference>
<protein>
    <recommendedName>
        <fullName evidence="9">3'(2'),5'-bisphosphate nucleotidase CysQ</fullName>
        <ecNumber evidence="9">3.1.3.7</ecNumber>
    </recommendedName>
    <alternativeName>
        <fullName evidence="9">3'(2'),5-bisphosphonucleoside 3'(2')-phosphohydrolase</fullName>
    </alternativeName>
    <alternativeName>
        <fullName evidence="9">3'-phosphoadenosine 5'-phosphate phosphatase</fullName>
        <shortName evidence="9">PAP phosphatase</shortName>
    </alternativeName>
</protein>
<keyword evidence="7 9" id="KW-0460">Magnesium</keyword>
<keyword evidence="12" id="KW-1185">Reference proteome</keyword>
<dbReference type="GO" id="GO:0000287">
    <property type="term" value="F:magnesium ion binding"/>
    <property type="evidence" value="ECO:0007669"/>
    <property type="project" value="UniProtKB-UniRule"/>
</dbReference>
<dbReference type="GO" id="GO:0000103">
    <property type="term" value="P:sulfate assimilation"/>
    <property type="evidence" value="ECO:0007669"/>
    <property type="project" value="TreeGrafter"/>
</dbReference>
<feature type="binding site" evidence="9">
    <location>
        <position position="213"/>
    </location>
    <ligand>
        <name>substrate</name>
    </ligand>
</feature>
<dbReference type="PROSITE" id="PS00630">
    <property type="entry name" value="IMP_2"/>
    <property type="match status" value="1"/>
</dbReference>
<dbReference type="PANTHER" id="PTHR43028:SF5">
    <property type="entry name" value="3'(2'),5'-BISPHOSPHATE NUCLEOTIDASE 1"/>
    <property type="match status" value="1"/>
</dbReference>
<comment type="function">
    <text evidence="9">Converts adenosine-3',5'-bisphosphate (PAP) to AMP.</text>
</comment>
<dbReference type="GO" id="GO:0008441">
    <property type="term" value="F:3'(2'),5'-bisphosphate nucleotidase activity"/>
    <property type="evidence" value="ECO:0007669"/>
    <property type="project" value="UniProtKB-UniRule"/>
</dbReference>
<dbReference type="EMBL" id="RIBS01000003">
    <property type="protein sequence ID" value="RNF84539.1"/>
    <property type="molecule type" value="Genomic_DNA"/>
</dbReference>